<reference evidence="1 2" key="1">
    <citation type="submission" date="2016-12" db="EMBL/GenBank/DDBJ databases">
        <title>The genomes of Aspergillus section Nigri reveals drivers in fungal speciation.</title>
        <authorList>
            <consortium name="DOE Joint Genome Institute"/>
            <person name="Vesth T.C."/>
            <person name="Nybo J."/>
            <person name="Theobald S."/>
            <person name="Brandl J."/>
            <person name="Frisvad J.C."/>
            <person name="Nielsen K.F."/>
            <person name="Lyhne E.K."/>
            <person name="Kogle M.E."/>
            <person name="Kuo A."/>
            <person name="Riley R."/>
            <person name="Clum A."/>
            <person name="Nolan M."/>
            <person name="Lipzen A."/>
            <person name="Salamov A."/>
            <person name="Henrissat B."/>
            <person name="Wiebenga A."/>
            <person name="De Vries R.P."/>
            <person name="Grigoriev I.V."/>
            <person name="Mortensen U.H."/>
            <person name="Andersen M.R."/>
            <person name="Baker S.E."/>
        </authorList>
    </citation>
    <scope>NUCLEOTIDE SEQUENCE [LARGE SCALE GENOMIC DNA]</scope>
    <source>
        <strain evidence="1 2">IBT 23096</strain>
    </source>
</reference>
<dbReference type="GeneID" id="36551986"/>
<dbReference type="RefSeq" id="XP_024704383.1">
    <property type="nucleotide sequence ID" value="XM_024844286.1"/>
</dbReference>
<gene>
    <name evidence="1" type="ORF">P170DRAFT_358376</name>
</gene>
<protein>
    <submittedName>
        <fullName evidence="1">Uncharacterized protein</fullName>
    </submittedName>
</protein>
<evidence type="ECO:0000313" key="1">
    <source>
        <dbReference type="EMBL" id="PLB49081.1"/>
    </source>
</evidence>
<dbReference type="VEuPathDB" id="FungiDB:P170DRAFT_358376"/>
<accession>A0A2I2G879</accession>
<dbReference type="EMBL" id="MSFO01000004">
    <property type="protein sequence ID" value="PLB49081.1"/>
    <property type="molecule type" value="Genomic_DNA"/>
</dbReference>
<sequence>EIIKKGIVLLDLVKLLIFKGPLNKFIIAKKVIPKVFMKKINYRLSFINKCLYYIFWKQLSEI</sequence>
<dbReference type="AlphaFoldDB" id="A0A2I2G879"/>
<name>A0A2I2G879_9EURO</name>
<comment type="caution">
    <text evidence="1">The sequence shown here is derived from an EMBL/GenBank/DDBJ whole genome shotgun (WGS) entry which is preliminary data.</text>
</comment>
<feature type="non-terminal residue" evidence="1">
    <location>
        <position position="1"/>
    </location>
</feature>
<organism evidence="1 2">
    <name type="scientific">Aspergillus steynii IBT 23096</name>
    <dbReference type="NCBI Taxonomy" id="1392250"/>
    <lineage>
        <taxon>Eukaryota</taxon>
        <taxon>Fungi</taxon>
        <taxon>Dikarya</taxon>
        <taxon>Ascomycota</taxon>
        <taxon>Pezizomycotina</taxon>
        <taxon>Eurotiomycetes</taxon>
        <taxon>Eurotiomycetidae</taxon>
        <taxon>Eurotiales</taxon>
        <taxon>Aspergillaceae</taxon>
        <taxon>Aspergillus</taxon>
        <taxon>Aspergillus subgen. Circumdati</taxon>
    </lineage>
</organism>
<proteinExistence type="predicted"/>
<keyword evidence="2" id="KW-1185">Reference proteome</keyword>
<evidence type="ECO:0000313" key="2">
    <source>
        <dbReference type="Proteomes" id="UP000234275"/>
    </source>
</evidence>
<dbReference type="Proteomes" id="UP000234275">
    <property type="component" value="Unassembled WGS sequence"/>
</dbReference>